<evidence type="ECO:0000313" key="2">
    <source>
        <dbReference type="EMBL" id="MDQ0102976.1"/>
    </source>
</evidence>
<protein>
    <recommendedName>
        <fullName evidence="1">DUF4062 domain-containing protein</fullName>
    </recommendedName>
</protein>
<dbReference type="InterPro" id="IPR025139">
    <property type="entry name" value="DUF4062"/>
</dbReference>
<dbReference type="Proteomes" id="UP001244563">
    <property type="component" value="Unassembled WGS sequence"/>
</dbReference>
<evidence type="ECO:0000259" key="1">
    <source>
        <dbReference type="Pfam" id="PF13271"/>
    </source>
</evidence>
<sequence>MERRYQVFVSSTFRDLVDERREVIQALLEIDCLPAGMEMFPAASEDQWSLIRRVIDQSDFYIVVVGGRYGSTSSEGISYTEMEYDYAVESGKPILGFVHADPGSIAVSKSEIDKAARERLDAFRAKVQTLHVKMYNSAEDLGSKVSRALSIAMKNTSAEGWVRGRYAMTPEIRTEMSELRAQISELKLNNELSAAQNKKATIPDDLASGSDKYELYSNLYYYTDTAVKRGVFGQSTRTRRQIVSFVSWNEIFYDVGASMINEASEEDLDVLLDRFALSVTIRDEKALPKDHGRTHSVKLLKECFDDILVQLFALGLITHGVKKRSTTDRNKYWSLTPLGQDELMRLRAVKKGEDISR</sequence>
<proteinExistence type="predicted"/>
<name>A0ABT9TMT0_PAENI</name>
<keyword evidence="3" id="KW-1185">Reference proteome</keyword>
<feature type="domain" description="DUF4062" evidence="1">
    <location>
        <begin position="6"/>
        <end position="87"/>
    </location>
</feature>
<accession>A0ABT9TMT0</accession>
<gene>
    <name evidence="2" type="ORF">J2T10_002633</name>
</gene>
<comment type="caution">
    <text evidence="2">The sequence shown here is derived from an EMBL/GenBank/DDBJ whole genome shotgun (WGS) entry which is preliminary data.</text>
</comment>
<dbReference type="EMBL" id="JAUSSW010000007">
    <property type="protein sequence ID" value="MDQ0102976.1"/>
    <property type="molecule type" value="Genomic_DNA"/>
</dbReference>
<evidence type="ECO:0000313" key="3">
    <source>
        <dbReference type="Proteomes" id="UP001244563"/>
    </source>
</evidence>
<dbReference type="RefSeq" id="WP_306878549.1">
    <property type="nucleotide sequence ID" value="NZ_JAUSSW010000007.1"/>
</dbReference>
<reference evidence="2 3" key="1">
    <citation type="submission" date="2023-07" db="EMBL/GenBank/DDBJ databases">
        <title>Sorghum-associated microbial communities from plants grown in Nebraska, USA.</title>
        <authorList>
            <person name="Schachtman D."/>
        </authorList>
    </citation>
    <scope>NUCLEOTIDE SEQUENCE [LARGE SCALE GENOMIC DNA]</scope>
    <source>
        <strain evidence="2 3">CC523</strain>
    </source>
</reference>
<dbReference type="Pfam" id="PF13271">
    <property type="entry name" value="DUF4062"/>
    <property type="match status" value="1"/>
</dbReference>
<organism evidence="2 3">
    <name type="scientific">Paenarthrobacter nicotinovorans</name>
    <name type="common">Arthrobacter nicotinovorans</name>
    <dbReference type="NCBI Taxonomy" id="29320"/>
    <lineage>
        <taxon>Bacteria</taxon>
        <taxon>Bacillati</taxon>
        <taxon>Actinomycetota</taxon>
        <taxon>Actinomycetes</taxon>
        <taxon>Micrococcales</taxon>
        <taxon>Micrococcaceae</taxon>
        <taxon>Paenarthrobacter</taxon>
    </lineage>
</organism>